<keyword evidence="1" id="KW-0472">Membrane</keyword>
<evidence type="ECO:0000313" key="2">
    <source>
        <dbReference type="Proteomes" id="UP000887566"/>
    </source>
</evidence>
<keyword evidence="1" id="KW-1133">Transmembrane helix</keyword>
<dbReference type="AlphaFoldDB" id="A0A914UYC0"/>
<reference evidence="3" key="1">
    <citation type="submission" date="2022-11" db="UniProtKB">
        <authorList>
            <consortium name="WormBaseParasite"/>
        </authorList>
    </citation>
    <scope>IDENTIFICATION</scope>
</reference>
<keyword evidence="2" id="KW-1185">Reference proteome</keyword>
<organism evidence="2 3">
    <name type="scientific">Plectus sambesii</name>
    <dbReference type="NCBI Taxonomy" id="2011161"/>
    <lineage>
        <taxon>Eukaryota</taxon>
        <taxon>Metazoa</taxon>
        <taxon>Ecdysozoa</taxon>
        <taxon>Nematoda</taxon>
        <taxon>Chromadorea</taxon>
        <taxon>Plectida</taxon>
        <taxon>Plectina</taxon>
        <taxon>Plectoidea</taxon>
        <taxon>Plectidae</taxon>
        <taxon>Plectus</taxon>
    </lineage>
</organism>
<dbReference type="Proteomes" id="UP000887566">
    <property type="component" value="Unplaced"/>
</dbReference>
<protein>
    <submittedName>
        <fullName evidence="3">G-protein coupled receptors family 1 profile domain-containing protein</fullName>
    </submittedName>
</protein>
<name>A0A914UYC0_9BILA</name>
<evidence type="ECO:0000313" key="3">
    <source>
        <dbReference type="WBParaSite" id="PSAMB.scaffold13635size2186.g35592.t1"/>
    </source>
</evidence>
<dbReference type="WBParaSite" id="PSAMB.scaffold13635size2186.g35592.t1">
    <property type="protein sequence ID" value="PSAMB.scaffold13635size2186.g35592.t1"/>
    <property type="gene ID" value="PSAMB.scaffold13635size2186.g35592"/>
</dbReference>
<proteinExistence type="predicted"/>
<accession>A0A914UYC0</accession>
<keyword evidence="1" id="KW-0812">Transmembrane</keyword>
<evidence type="ECO:0000256" key="1">
    <source>
        <dbReference type="SAM" id="Phobius"/>
    </source>
</evidence>
<feature type="transmembrane region" description="Helical" evidence="1">
    <location>
        <begin position="44"/>
        <end position="65"/>
    </location>
</feature>
<sequence>MILLVMALAGILLNMYVVLRLYKFARLEPNRFEHGCGLPLLVMAITDVLTLVGVVVFDVLGFVIIDEHLYHNAILQNFFCK</sequence>